<organism evidence="11 12">
    <name type="scientific">Kwoniella dendrophila CBS 6074</name>
    <dbReference type="NCBI Taxonomy" id="1295534"/>
    <lineage>
        <taxon>Eukaryota</taxon>
        <taxon>Fungi</taxon>
        <taxon>Dikarya</taxon>
        <taxon>Basidiomycota</taxon>
        <taxon>Agaricomycotina</taxon>
        <taxon>Tremellomycetes</taxon>
        <taxon>Tremellales</taxon>
        <taxon>Cryptococcaceae</taxon>
        <taxon>Kwoniella</taxon>
    </lineage>
</organism>
<evidence type="ECO:0000256" key="5">
    <source>
        <dbReference type="ARBA" id="ARBA00022824"/>
    </source>
</evidence>
<dbReference type="PANTHER" id="PTHR13117">
    <property type="entry name" value="ENDOPLASMIC RETICULUM MULTISPAN TRANSMEMBRANE PROTEIN-RELATED"/>
    <property type="match status" value="1"/>
</dbReference>
<evidence type="ECO:0000256" key="10">
    <source>
        <dbReference type="RuleBase" id="RU365067"/>
    </source>
</evidence>
<keyword evidence="12" id="KW-1185">Reference proteome</keyword>
<feature type="transmembrane region" description="Helical" evidence="10">
    <location>
        <begin position="506"/>
        <end position="523"/>
    </location>
</feature>
<feature type="transmembrane region" description="Helical" evidence="10">
    <location>
        <begin position="157"/>
        <end position="174"/>
    </location>
</feature>
<evidence type="ECO:0000256" key="4">
    <source>
        <dbReference type="ARBA" id="ARBA00022692"/>
    </source>
</evidence>
<feature type="transmembrane region" description="Helical" evidence="10">
    <location>
        <begin position="420"/>
        <end position="438"/>
    </location>
</feature>
<evidence type="ECO:0000313" key="12">
    <source>
        <dbReference type="Proteomes" id="UP001355207"/>
    </source>
</evidence>
<dbReference type="GeneID" id="91095694"/>
<protein>
    <recommendedName>
        <fullName evidence="8 10">Man(5)GlcNAc(2)-PP-dolichol translocation protein RFT1</fullName>
    </recommendedName>
</protein>
<comment type="caution">
    <text evidence="10">Lacks conserved residue(s) required for the propagation of feature annotation.</text>
</comment>
<name>A0AAX4JXF6_9TREE</name>
<dbReference type="AlphaFoldDB" id="A0AAX4JXF6"/>
<dbReference type="EMBL" id="CP144103">
    <property type="protein sequence ID" value="WWC90091.1"/>
    <property type="molecule type" value="Genomic_DNA"/>
</dbReference>
<keyword evidence="4 10" id="KW-0812">Transmembrane</keyword>
<evidence type="ECO:0000313" key="11">
    <source>
        <dbReference type="EMBL" id="WWC90091.1"/>
    </source>
</evidence>
<comment type="function">
    <text evidence="9 10">Intramembrane glycolipid transporter that operates in the biosynthetic pathway of dolichol-linked oligosaccharides, the glycan precursors employed in protein asparagine (N)-glycosylation. The sequential addition of sugars to dolichol pyrophosphate produces dolichol-linked oligosaccharides containing fourteen sugars, including two GlcNAcs, nine mannoses and three glucoses. Once assembled, the oligosaccharide is transferred from the lipid to nascent proteins by oligosaccharyltransferases. The assembly of dolichol-linked oligosaccharides begins on the cytosolic side of the endoplasmic reticulum membrane and finishes in its lumen. RFT1 could mediate the translocation of the cytosolically oriented intermediate DolPP-GlcNAc2Man5, produced by ALG11, into the ER lumen where dolichol-linked oligosaccharides assembly continues. However, the intramembrane lipid transporter activity could not be confirmed in vitro.</text>
</comment>
<dbReference type="Proteomes" id="UP001355207">
    <property type="component" value="Chromosome 6"/>
</dbReference>
<dbReference type="GO" id="GO:0006488">
    <property type="term" value="P:dolichol-linked oligosaccharide biosynthetic process"/>
    <property type="evidence" value="ECO:0007669"/>
    <property type="project" value="InterPro"/>
</dbReference>
<evidence type="ECO:0000256" key="8">
    <source>
        <dbReference type="ARBA" id="ARBA00044793"/>
    </source>
</evidence>
<feature type="transmembrane region" description="Helical" evidence="10">
    <location>
        <begin position="535"/>
        <end position="556"/>
    </location>
</feature>
<dbReference type="GO" id="GO:0034203">
    <property type="term" value="P:glycolipid translocation"/>
    <property type="evidence" value="ECO:0007669"/>
    <property type="project" value="TreeGrafter"/>
</dbReference>
<accession>A0AAX4JXF6</accession>
<dbReference type="InterPro" id="IPR007594">
    <property type="entry name" value="RFT1"/>
</dbReference>
<keyword evidence="5 10" id="KW-0256">Endoplasmic reticulum</keyword>
<evidence type="ECO:0000256" key="6">
    <source>
        <dbReference type="ARBA" id="ARBA00022989"/>
    </source>
</evidence>
<evidence type="ECO:0000256" key="3">
    <source>
        <dbReference type="ARBA" id="ARBA00010288"/>
    </source>
</evidence>
<keyword evidence="7 10" id="KW-0472">Membrane</keyword>
<keyword evidence="6 10" id="KW-1133">Transmembrane helix</keyword>
<dbReference type="RefSeq" id="XP_066076854.1">
    <property type="nucleotide sequence ID" value="XM_066220757.1"/>
</dbReference>
<evidence type="ECO:0000256" key="1">
    <source>
        <dbReference type="ARBA" id="ARBA00004477"/>
    </source>
</evidence>
<evidence type="ECO:0000256" key="9">
    <source>
        <dbReference type="ARBA" id="ARBA00045912"/>
    </source>
</evidence>
<feature type="transmembrane region" description="Helical" evidence="10">
    <location>
        <begin position="467"/>
        <end position="486"/>
    </location>
</feature>
<evidence type="ECO:0000256" key="7">
    <source>
        <dbReference type="ARBA" id="ARBA00023136"/>
    </source>
</evidence>
<comment type="subcellular location">
    <subcellularLocation>
        <location evidence="1 10">Endoplasmic reticulum membrane</location>
        <topology evidence="1 10">Multi-pass membrane protein</topology>
    </subcellularLocation>
</comment>
<comment type="similarity">
    <text evidence="3 10">Belongs to the RFT1 family.</text>
</comment>
<reference evidence="11 12" key="1">
    <citation type="submission" date="2024-01" db="EMBL/GenBank/DDBJ databases">
        <title>Comparative genomics of Cryptococcus and Kwoniella reveals pathogenesis evolution and contrasting modes of karyotype evolution via chromosome fusion or intercentromeric recombination.</title>
        <authorList>
            <person name="Coelho M.A."/>
            <person name="David-Palma M."/>
            <person name="Shea T."/>
            <person name="Bowers K."/>
            <person name="McGinley-Smith S."/>
            <person name="Mohammad A.W."/>
            <person name="Gnirke A."/>
            <person name="Yurkov A.M."/>
            <person name="Nowrousian M."/>
            <person name="Sun S."/>
            <person name="Cuomo C.A."/>
            <person name="Heitman J."/>
        </authorList>
    </citation>
    <scope>NUCLEOTIDE SEQUENCE [LARGE SCALE GENOMIC DNA]</scope>
    <source>
        <strain evidence="11 12">CBS 6074</strain>
    </source>
</reference>
<gene>
    <name evidence="11" type="ORF">L201_005024</name>
</gene>
<keyword evidence="10" id="KW-0813">Transport</keyword>
<proteinExistence type="inferred from homology"/>
<dbReference type="GO" id="GO:0005789">
    <property type="term" value="C:endoplasmic reticulum membrane"/>
    <property type="evidence" value="ECO:0007669"/>
    <property type="project" value="UniProtKB-SubCell"/>
</dbReference>
<dbReference type="PANTHER" id="PTHR13117:SF5">
    <property type="entry name" value="PROTEIN RFT1 HOMOLOG"/>
    <property type="match status" value="1"/>
</dbReference>
<evidence type="ECO:0000256" key="2">
    <source>
        <dbReference type="ARBA" id="ARBA00004922"/>
    </source>
</evidence>
<sequence length="574" mass="64365">MQNTTSHPTLPDPLLQNHLLKSDGQLTQQDESNSTPTSNPLRTARSLVLLQLLSRLLTFGLNQALLRLASPTVFGTAAIQFDLICSSILFLSREGIRNALLRIKSSTSQKDKEDNVLETQLQSLSIVPLQLGIAIATILSSIYLYTSDEATTSQSHFHASLLLYIIASLMELSIEPLYIKIHRFQQPKLNVRVQAEGGMAILRSIVTVSSLIGFGEKNALLSFALGQIAGTIWLVTRYLREFEWDIRTLFWVKSIKDEKRFNPDTLSLAIANTGQSFIKHILTEADRIAVSRICPLDGQGGYAVAMNYGSLIARIVFQPLEESLLLHYSSSLSSPSILPLYTLTIRLSLYLTLIMRTFVPPLYPAISPFLLPKQYQSTTAPSILRLYLTTYIPLMSLNGVSESFVTSSASSDEIKKQARWMISSSGIFAITLFLLTHLPELWITDNSTEKSRAIGTFLLNPTKEESLILASCSAMLIRIIFSLFHAKKTFDLRKPNLRYRDLLPDLKIFIWTWIVWLSLKLLANRERWVSSWKGWIELVGLGGILGLITLGFIFLAERGKLKDLRNSSKGVKIE</sequence>
<dbReference type="Pfam" id="PF04506">
    <property type="entry name" value="Rft-1"/>
    <property type="match status" value="1"/>
</dbReference>
<comment type="pathway">
    <text evidence="2">Protein modification; protein glycosylation.</text>
</comment>
<feature type="transmembrane region" description="Helical" evidence="10">
    <location>
        <begin position="126"/>
        <end position="145"/>
    </location>
</feature>